<gene>
    <name evidence="2" type="ORF">ALEPTO_LOCUS4460</name>
</gene>
<dbReference type="SUPFAM" id="SSF47095">
    <property type="entry name" value="HMG-box"/>
    <property type="match status" value="1"/>
</dbReference>
<evidence type="ECO:0000313" key="3">
    <source>
        <dbReference type="Proteomes" id="UP000789508"/>
    </source>
</evidence>
<sequence length="173" mass="19833">MNQVASNIKNNFDKSTVDSISDEDYSQYEILRPPFPLRITVEDLLKKNDHKNRQTLKTVNSFFIYRKAMVMQNEKGKKCDMPKLSRIASKFWKQEPPHIKNAYKKLAEDAQELFSKQFGLLRSIKAGKSSFTVSGVAGPFTIWTMPDKENKISYAPQEKPNNLANNGELIGTR</sequence>
<proteinExistence type="predicted"/>
<dbReference type="EMBL" id="CAJVPS010001027">
    <property type="protein sequence ID" value="CAG8520884.1"/>
    <property type="molecule type" value="Genomic_DNA"/>
</dbReference>
<dbReference type="OrthoDB" id="6247875at2759"/>
<dbReference type="InterPro" id="IPR036910">
    <property type="entry name" value="HMG_box_dom_sf"/>
</dbReference>
<evidence type="ECO:0000256" key="1">
    <source>
        <dbReference type="SAM" id="MobiDB-lite"/>
    </source>
</evidence>
<protein>
    <submittedName>
        <fullName evidence="2">1808_t:CDS:1</fullName>
    </submittedName>
</protein>
<name>A0A9N9FB56_9GLOM</name>
<dbReference type="Gene3D" id="1.10.30.10">
    <property type="entry name" value="High mobility group box domain"/>
    <property type="match status" value="1"/>
</dbReference>
<dbReference type="Proteomes" id="UP000789508">
    <property type="component" value="Unassembled WGS sequence"/>
</dbReference>
<feature type="region of interest" description="Disordered" evidence="1">
    <location>
        <begin position="153"/>
        <end position="173"/>
    </location>
</feature>
<dbReference type="AlphaFoldDB" id="A0A9N9FB56"/>
<organism evidence="2 3">
    <name type="scientific">Ambispora leptoticha</name>
    <dbReference type="NCBI Taxonomy" id="144679"/>
    <lineage>
        <taxon>Eukaryota</taxon>
        <taxon>Fungi</taxon>
        <taxon>Fungi incertae sedis</taxon>
        <taxon>Mucoromycota</taxon>
        <taxon>Glomeromycotina</taxon>
        <taxon>Glomeromycetes</taxon>
        <taxon>Archaeosporales</taxon>
        <taxon>Ambisporaceae</taxon>
        <taxon>Ambispora</taxon>
    </lineage>
</organism>
<keyword evidence="3" id="KW-1185">Reference proteome</keyword>
<accession>A0A9N9FB56</accession>
<evidence type="ECO:0000313" key="2">
    <source>
        <dbReference type="EMBL" id="CAG8520884.1"/>
    </source>
</evidence>
<comment type="caution">
    <text evidence="2">The sequence shown here is derived from an EMBL/GenBank/DDBJ whole genome shotgun (WGS) entry which is preliminary data.</text>
</comment>
<reference evidence="2" key="1">
    <citation type="submission" date="2021-06" db="EMBL/GenBank/DDBJ databases">
        <authorList>
            <person name="Kallberg Y."/>
            <person name="Tangrot J."/>
            <person name="Rosling A."/>
        </authorList>
    </citation>
    <scope>NUCLEOTIDE SEQUENCE</scope>
    <source>
        <strain evidence="2">FL130A</strain>
    </source>
</reference>